<comment type="caution">
    <text evidence="2">The sequence shown here is derived from an EMBL/GenBank/DDBJ whole genome shotgun (WGS) entry which is preliminary data.</text>
</comment>
<dbReference type="EMBL" id="ABCS01000018">
    <property type="protein sequence ID" value="EDM79571.1"/>
    <property type="molecule type" value="Genomic_DNA"/>
</dbReference>
<name>A6G3G4_9BACT</name>
<dbReference type="AlphaFoldDB" id="A6G3G4"/>
<accession>A6G3G4</accession>
<dbReference type="Gene3D" id="3.40.80.10">
    <property type="entry name" value="Peptidoglycan recognition protein-like"/>
    <property type="match status" value="1"/>
</dbReference>
<gene>
    <name evidence="2" type="ORF">PPSIR1_21124</name>
</gene>
<dbReference type="InterPro" id="IPR036505">
    <property type="entry name" value="Amidase/PGRP_sf"/>
</dbReference>
<evidence type="ECO:0000313" key="2">
    <source>
        <dbReference type="EMBL" id="EDM79571.1"/>
    </source>
</evidence>
<dbReference type="Proteomes" id="UP000005801">
    <property type="component" value="Unassembled WGS sequence"/>
</dbReference>
<dbReference type="GO" id="GO:0009253">
    <property type="term" value="P:peptidoglycan catabolic process"/>
    <property type="evidence" value="ECO:0007669"/>
    <property type="project" value="InterPro"/>
</dbReference>
<protein>
    <submittedName>
        <fullName evidence="2">N-acetylmuramoyl-L-alanine amidase, family 2</fullName>
    </submittedName>
</protein>
<organism evidence="2 3">
    <name type="scientific">Plesiocystis pacifica SIR-1</name>
    <dbReference type="NCBI Taxonomy" id="391625"/>
    <lineage>
        <taxon>Bacteria</taxon>
        <taxon>Pseudomonadati</taxon>
        <taxon>Myxococcota</taxon>
        <taxon>Polyangia</taxon>
        <taxon>Nannocystales</taxon>
        <taxon>Nannocystaceae</taxon>
        <taxon>Plesiocystis</taxon>
    </lineage>
</organism>
<reference evidence="2 3" key="1">
    <citation type="submission" date="2007-06" db="EMBL/GenBank/DDBJ databases">
        <authorList>
            <person name="Shimkets L."/>
            <person name="Ferriera S."/>
            <person name="Johnson J."/>
            <person name="Kravitz S."/>
            <person name="Beeson K."/>
            <person name="Sutton G."/>
            <person name="Rogers Y.-H."/>
            <person name="Friedman R."/>
            <person name="Frazier M."/>
            <person name="Venter J.C."/>
        </authorList>
    </citation>
    <scope>NUCLEOTIDE SEQUENCE [LARGE SCALE GENOMIC DNA]</scope>
    <source>
        <strain evidence="2 3">SIR-1</strain>
    </source>
</reference>
<dbReference type="OrthoDB" id="5504649at2"/>
<dbReference type="InterPro" id="IPR002502">
    <property type="entry name" value="Amidase_domain"/>
</dbReference>
<dbReference type="GO" id="GO:0008745">
    <property type="term" value="F:N-acetylmuramoyl-L-alanine amidase activity"/>
    <property type="evidence" value="ECO:0007669"/>
    <property type="project" value="InterPro"/>
</dbReference>
<dbReference type="SUPFAM" id="SSF55846">
    <property type="entry name" value="N-acetylmuramoyl-L-alanine amidase-like"/>
    <property type="match status" value="1"/>
</dbReference>
<dbReference type="eggNOG" id="COG3023">
    <property type="taxonomic scope" value="Bacteria"/>
</dbReference>
<evidence type="ECO:0000259" key="1">
    <source>
        <dbReference type="Pfam" id="PF01510"/>
    </source>
</evidence>
<dbReference type="RefSeq" id="WP_006971263.1">
    <property type="nucleotide sequence ID" value="NZ_ABCS01000018.1"/>
</dbReference>
<sequence length="211" mass="22975">MIAVLIGLSPVLAFGAFALVTHVRANRLTILDMTADTPESKRSKRRVPVDAVVLHQMSFSRGSDPTRYRKVTAHFIVLPDGTVAQLHPMSARLSASDGFNSRSVAIEFAGNLQSAKGTWWKPDVYGRDVLTPAQVESGRLLLRRLRSAGIRRVYAHRQSSASRGNDPGPEIWAAVGQWGIDVLGMSDGGHDYAIDSGSPVPSAWRTYSVHT</sequence>
<proteinExistence type="predicted"/>
<dbReference type="STRING" id="391625.PPSIR1_21124"/>
<evidence type="ECO:0000313" key="3">
    <source>
        <dbReference type="Proteomes" id="UP000005801"/>
    </source>
</evidence>
<keyword evidence="3" id="KW-1185">Reference proteome</keyword>
<dbReference type="Pfam" id="PF01510">
    <property type="entry name" value="Amidase_2"/>
    <property type="match status" value="1"/>
</dbReference>
<feature type="domain" description="N-acetylmuramoyl-L-alanine amidase" evidence="1">
    <location>
        <begin position="48"/>
        <end position="169"/>
    </location>
</feature>